<name>A0A8H4J138_9PEZI</name>
<keyword evidence="2" id="KW-1185">Reference proteome</keyword>
<accession>A0A8H4J138</accession>
<dbReference type="Proteomes" id="UP000572817">
    <property type="component" value="Unassembled WGS sequence"/>
</dbReference>
<comment type="caution">
    <text evidence="1">The sequence shown here is derived from an EMBL/GenBank/DDBJ whole genome shotgun (WGS) entry which is preliminary data.</text>
</comment>
<dbReference type="InterPro" id="IPR032675">
    <property type="entry name" value="LRR_dom_sf"/>
</dbReference>
<organism evidence="1 2">
    <name type="scientific">Botryosphaeria dothidea</name>
    <dbReference type="NCBI Taxonomy" id="55169"/>
    <lineage>
        <taxon>Eukaryota</taxon>
        <taxon>Fungi</taxon>
        <taxon>Dikarya</taxon>
        <taxon>Ascomycota</taxon>
        <taxon>Pezizomycotina</taxon>
        <taxon>Dothideomycetes</taxon>
        <taxon>Dothideomycetes incertae sedis</taxon>
        <taxon>Botryosphaeriales</taxon>
        <taxon>Botryosphaeriaceae</taxon>
        <taxon>Botryosphaeria</taxon>
    </lineage>
</organism>
<proteinExistence type="predicted"/>
<evidence type="ECO:0000313" key="1">
    <source>
        <dbReference type="EMBL" id="KAF4309907.1"/>
    </source>
</evidence>
<gene>
    <name evidence="1" type="ORF">GTA08_BOTSDO01956</name>
</gene>
<protein>
    <submittedName>
        <fullName evidence="1">Uncharacterized protein</fullName>
    </submittedName>
</protein>
<dbReference type="OrthoDB" id="10585005at2759"/>
<dbReference type="SUPFAM" id="SSF52047">
    <property type="entry name" value="RNI-like"/>
    <property type="match status" value="1"/>
</dbReference>
<evidence type="ECO:0000313" key="2">
    <source>
        <dbReference type="Proteomes" id="UP000572817"/>
    </source>
</evidence>
<sequence length="492" mass="57093">MGDDPRQNDLKFMQQLYNGYRDDTGYTAAPYFLADLPWFRVPGVASAFFRDFGRHISRGPEETHSVFDDALLKLTELLDFESWRDVVLEDEEGLATIDGVGVNLIKDTEKAECLYEEYNQERASLNATTVWSFMKELPYSLFCAKEGTQGQPIPLDHLSTAQRNYLEFNDALLKFTNLQSVETLDFRYFQWRDVLWSAEARDQDCPFDDRRVEHFTIAAVAFILRSLGLRSAFTSKLVSLSLSLQHDHTAYRYLKDIWRLRNIQNEGIKSLSTRMSLSDIQVKLMQDAFINLTAIDLNLMIGRAHERESFSILREQLKRAQNLEHLQLDILGFNEDPEDNTDNLIVALDVLTVGIQWSRLRELKLSDLHMTDESFIRTLSQATKTLETLHIHGCTLLGDDDSWPRLYQWTRALSFNALRYLHFFENTDIDAFETDFHAHDGRLVGNVQPDNEVWHQTIGQVHARKSYSTGIYDYILRRTNVRPPLKIVRGQF</sequence>
<reference evidence="1" key="1">
    <citation type="submission" date="2020-04" db="EMBL/GenBank/DDBJ databases">
        <title>Genome Assembly and Annotation of Botryosphaeria dothidea sdau 11-99, a Latent Pathogen of Apple Fruit Ring Rot in China.</title>
        <authorList>
            <person name="Yu C."/>
            <person name="Diao Y."/>
            <person name="Lu Q."/>
            <person name="Zhao J."/>
            <person name="Cui S."/>
            <person name="Peng C."/>
            <person name="He B."/>
            <person name="Liu H."/>
        </authorList>
    </citation>
    <scope>NUCLEOTIDE SEQUENCE [LARGE SCALE GENOMIC DNA]</scope>
    <source>
        <strain evidence="1">Sdau11-99</strain>
    </source>
</reference>
<dbReference type="EMBL" id="WWBZ02000016">
    <property type="protein sequence ID" value="KAF4309907.1"/>
    <property type="molecule type" value="Genomic_DNA"/>
</dbReference>
<dbReference type="AlphaFoldDB" id="A0A8H4J138"/>
<dbReference type="Gene3D" id="3.80.10.10">
    <property type="entry name" value="Ribonuclease Inhibitor"/>
    <property type="match status" value="1"/>
</dbReference>